<dbReference type="InterPro" id="IPR008610">
    <property type="entry name" value="Ebp2"/>
</dbReference>
<feature type="compositionally biased region" description="Polar residues" evidence="8">
    <location>
        <begin position="273"/>
        <end position="283"/>
    </location>
</feature>
<keyword evidence="10" id="KW-1185">Reference proteome</keyword>
<keyword evidence="5 7" id="KW-0175">Coiled coil</keyword>
<comment type="subcellular location">
    <subcellularLocation>
        <location evidence="2">Nucleus</location>
        <location evidence="2">Nucleolus</location>
    </subcellularLocation>
</comment>
<name>A0ABQ9I361_9NEOP</name>
<dbReference type="PANTHER" id="PTHR13028:SF0">
    <property type="entry name" value="RRNA-PROCESSING PROTEIN EBP2-RELATED"/>
    <property type="match status" value="1"/>
</dbReference>
<evidence type="ECO:0000313" key="9">
    <source>
        <dbReference type="EMBL" id="KAJ8891094.1"/>
    </source>
</evidence>
<dbReference type="Proteomes" id="UP001159363">
    <property type="component" value="Chromosome 3"/>
</dbReference>
<evidence type="ECO:0000256" key="4">
    <source>
        <dbReference type="ARBA" id="ARBA00022517"/>
    </source>
</evidence>
<gene>
    <name evidence="9" type="ORF">PR048_010604</name>
</gene>
<sequence length="315" mass="36376">MWVFRITFRCVSDNFFLQLQEAFAKGLLKPGFNTVTEVVKKEFKNNVAELKRRLANMKQSLPWVERLDLINGPAPFAPELAFKMDEQEKAREAQLRNANRGRPVTNLEADPVLNDFRREMLFHRQAQAAVLLGIPRLKELGMPTRRPPDYFAQMAKSDEHMQKVRQFLQRKQIAEARSEQARKQRQLRKLGKQVQIQTKLRREKEKKELMEEVKKYRKGVRTDLGFLESNPKRRGAPAVKTGAKKGPMSKKVAARQNFKSQKYGFGGKKRGSKANTRTSSTDVSDYKRPGVAKGKGRQPRPGKSKRLKTKSKKKR</sequence>
<evidence type="ECO:0000256" key="2">
    <source>
        <dbReference type="ARBA" id="ARBA00004604"/>
    </source>
</evidence>
<evidence type="ECO:0000256" key="3">
    <source>
        <dbReference type="ARBA" id="ARBA00007336"/>
    </source>
</evidence>
<keyword evidence="4" id="KW-0690">Ribosome biogenesis</keyword>
<comment type="function">
    <text evidence="1">Required for the processing of the 27S pre-rRNA.</text>
</comment>
<protein>
    <recommendedName>
        <fullName evidence="11">rRNA-processing protein EBP2</fullName>
    </recommendedName>
</protein>
<comment type="similarity">
    <text evidence="3">Belongs to the EBP2 family.</text>
</comment>
<evidence type="ECO:0008006" key="11">
    <source>
        <dbReference type="Google" id="ProtNLM"/>
    </source>
</evidence>
<feature type="compositionally biased region" description="Basic residues" evidence="8">
    <location>
        <begin position="294"/>
        <end position="315"/>
    </location>
</feature>
<dbReference type="EMBL" id="JARBHB010000003">
    <property type="protein sequence ID" value="KAJ8891094.1"/>
    <property type="molecule type" value="Genomic_DNA"/>
</dbReference>
<comment type="caution">
    <text evidence="9">The sequence shown here is derived from an EMBL/GenBank/DDBJ whole genome shotgun (WGS) entry which is preliminary data.</text>
</comment>
<accession>A0ABQ9I361</accession>
<organism evidence="9 10">
    <name type="scientific">Dryococelus australis</name>
    <dbReference type="NCBI Taxonomy" id="614101"/>
    <lineage>
        <taxon>Eukaryota</taxon>
        <taxon>Metazoa</taxon>
        <taxon>Ecdysozoa</taxon>
        <taxon>Arthropoda</taxon>
        <taxon>Hexapoda</taxon>
        <taxon>Insecta</taxon>
        <taxon>Pterygota</taxon>
        <taxon>Neoptera</taxon>
        <taxon>Polyneoptera</taxon>
        <taxon>Phasmatodea</taxon>
        <taxon>Verophasmatodea</taxon>
        <taxon>Anareolatae</taxon>
        <taxon>Phasmatidae</taxon>
        <taxon>Eurycanthinae</taxon>
        <taxon>Dryococelus</taxon>
    </lineage>
</organism>
<evidence type="ECO:0000256" key="7">
    <source>
        <dbReference type="SAM" id="Coils"/>
    </source>
</evidence>
<evidence type="ECO:0000256" key="6">
    <source>
        <dbReference type="ARBA" id="ARBA00023242"/>
    </source>
</evidence>
<reference evidence="9 10" key="1">
    <citation type="submission" date="2023-02" db="EMBL/GenBank/DDBJ databases">
        <title>LHISI_Scaffold_Assembly.</title>
        <authorList>
            <person name="Stuart O.P."/>
            <person name="Cleave R."/>
            <person name="Magrath M.J.L."/>
            <person name="Mikheyev A.S."/>
        </authorList>
    </citation>
    <scope>NUCLEOTIDE SEQUENCE [LARGE SCALE GENOMIC DNA]</scope>
    <source>
        <strain evidence="9">Daus_M_001</strain>
        <tissue evidence="9">Leg muscle</tissue>
    </source>
</reference>
<evidence type="ECO:0000256" key="8">
    <source>
        <dbReference type="SAM" id="MobiDB-lite"/>
    </source>
</evidence>
<keyword evidence="6" id="KW-0539">Nucleus</keyword>
<evidence type="ECO:0000256" key="1">
    <source>
        <dbReference type="ARBA" id="ARBA00003387"/>
    </source>
</evidence>
<dbReference type="PANTHER" id="PTHR13028">
    <property type="entry name" value="RRNA PROCESSING PROTEIN EBNA1-BINDING PROTEIN-RELATED"/>
    <property type="match status" value="1"/>
</dbReference>
<feature type="region of interest" description="Disordered" evidence="8">
    <location>
        <begin position="225"/>
        <end position="315"/>
    </location>
</feature>
<feature type="coiled-coil region" evidence="7">
    <location>
        <begin position="164"/>
        <end position="193"/>
    </location>
</feature>
<evidence type="ECO:0000256" key="5">
    <source>
        <dbReference type="ARBA" id="ARBA00023054"/>
    </source>
</evidence>
<dbReference type="Pfam" id="PF05890">
    <property type="entry name" value="Ebp2"/>
    <property type="match status" value="1"/>
</dbReference>
<evidence type="ECO:0000313" key="10">
    <source>
        <dbReference type="Proteomes" id="UP001159363"/>
    </source>
</evidence>
<proteinExistence type="inferred from homology"/>